<dbReference type="NCBIfam" id="TIGR01413">
    <property type="entry name" value="Dyp_perox_fam"/>
    <property type="match status" value="1"/>
</dbReference>
<reference evidence="9 10" key="1">
    <citation type="submission" date="2024-06" db="EMBL/GenBank/DDBJ databases">
        <authorList>
            <person name="Chen R.Y."/>
        </authorList>
    </citation>
    <scope>NUCLEOTIDE SEQUENCE [LARGE SCALE GENOMIC DNA]</scope>
    <source>
        <strain evidence="9 10">D2</strain>
    </source>
</reference>
<name>A0ABV1RII2_9ALTE</name>
<gene>
    <name evidence="9" type="ORF">ABS311_11660</name>
</gene>
<dbReference type="Pfam" id="PF04261">
    <property type="entry name" value="Dyp_perox_N"/>
    <property type="match status" value="1"/>
</dbReference>
<feature type="domain" description="Dyp-type peroxidase C-terminal" evidence="8">
    <location>
        <begin position="137"/>
        <end position="298"/>
    </location>
</feature>
<dbReference type="Pfam" id="PF20628">
    <property type="entry name" value="Dyp_perox_C"/>
    <property type="match status" value="1"/>
</dbReference>
<keyword evidence="5" id="KW-0408">Iron</keyword>
<evidence type="ECO:0000256" key="4">
    <source>
        <dbReference type="ARBA" id="ARBA00023002"/>
    </source>
</evidence>
<evidence type="ECO:0000259" key="7">
    <source>
        <dbReference type="Pfam" id="PF04261"/>
    </source>
</evidence>
<comment type="caution">
    <text evidence="9">The sequence shown here is derived from an EMBL/GenBank/DDBJ whole genome shotgun (WGS) entry which is preliminary data.</text>
</comment>
<evidence type="ECO:0000313" key="10">
    <source>
        <dbReference type="Proteomes" id="UP001467690"/>
    </source>
</evidence>
<evidence type="ECO:0000313" key="9">
    <source>
        <dbReference type="EMBL" id="MER2492530.1"/>
    </source>
</evidence>
<evidence type="ECO:0000256" key="6">
    <source>
        <dbReference type="ARBA" id="ARBA00025737"/>
    </source>
</evidence>
<keyword evidence="2 9" id="KW-0575">Peroxidase</keyword>
<feature type="domain" description="Dyp-type peroxidase N-terminal" evidence="7">
    <location>
        <begin position="38"/>
        <end position="133"/>
    </location>
</feature>
<dbReference type="InterPro" id="IPR048328">
    <property type="entry name" value="Dyp_perox_C"/>
</dbReference>
<organism evidence="9 10">
    <name type="scientific">Catenovulum sediminis</name>
    <dbReference type="NCBI Taxonomy" id="1740262"/>
    <lineage>
        <taxon>Bacteria</taxon>
        <taxon>Pseudomonadati</taxon>
        <taxon>Pseudomonadota</taxon>
        <taxon>Gammaproteobacteria</taxon>
        <taxon>Alteromonadales</taxon>
        <taxon>Alteromonadaceae</taxon>
        <taxon>Catenovulum</taxon>
    </lineage>
</organism>
<dbReference type="RefSeq" id="WP_350402020.1">
    <property type="nucleotide sequence ID" value="NZ_JBELOE010000212.1"/>
</dbReference>
<keyword evidence="3" id="KW-0479">Metal-binding</keyword>
<dbReference type="InterPro" id="IPR011008">
    <property type="entry name" value="Dimeric_a/b-barrel"/>
</dbReference>
<dbReference type="InterPro" id="IPR048327">
    <property type="entry name" value="Dyp_perox_N"/>
</dbReference>
<keyword evidence="4" id="KW-0560">Oxidoreductase</keyword>
<dbReference type="PANTHER" id="PTHR30521:SF0">
    <property type="entry name" value="DYP-TYPE PEROXIDASE FAMILY PROTEIN"/>
    <property type="match status" value="1"/>
</dbReference>
<proteinExistence type="inferred from homology"/>
<evidence type="ECO:0000256" key="3">
    <source>
        <dbReference type="ARBA" id="ARBA00022723"/>
    </source>
</evidence>
<protein>
    <submittedName>
        <fullName evidence="9">Dyp-type peroxidase</fullName>
    </submittedName>
</protein>
<evidence type="ECO:0000256" key="2">
    <source>
        <dbReference type="ARBA" id="ARBA00022559"/>
    </source>
</evidence>
<dbReference type="EMBL" id="JBELOE010000212">
    <property type="protein sequence ID" value="MER2492530.1"/>
    <property type="molecule type" value="Genomic_DNA"/>
</dbReference>
<dbReference type="PROSITE" id="PS51404">
    <property type="entry name" value="DYP_PEROXIDASE"/>
    <property type="match status" value="1"/>
</dbReference>
<evidence type="ECO:0000256" key="5">
    <source>
        <dbReference type="ARBA" id="ARBA00023004"/>
    </source>
</evidence>
<dbReference type="GO" id="GO:0004601">
    <property type="term" value="F:peroxidase activity"/>
    <property type="evidence" value="ECO:0007669"/>
    <property type="project" value="UniProtKB-KW"/>
</dbReference>
<dbReference type="PANTHER" id="PTHR30521">
    <property type="entry name" value="DEFERROCHELATASE/PEROXIDASE"/>
    <property type="match status" value="1"/>
</dbReference>
<accession>A0ABV1RII2</accession>
<dbReference type="Proteomes" id="UP001467690">
    <property type="component" value="Unassembled WGS sequence"/>
</dbReference>
<keyword evidence="10" id="KW-1185">Reference proteome</keyword>
<evidence type="ECO:0000256" key="1">
    <source>
        <dbReference type="ARBA" id="ARBA00001970"/>
    </source>
</evidence>
<comment type="cofactor">
    <cofactor evidence="1">
        <name>heme b</name>
        <dbReference type="ChEBI" id="CHEBI:60344"/>
    </cofactor>
</comment>
<dbReference type="InterPro" id="IPR006314">
    <property type="entry name" value="Dyp_peroxidase"/>
</dbReference>
<sequence>MRFQRGLLAEANLHSLYLMFNAVDGFENEIRQHIACFQGMINQYSDEYSEAELSAFIAIGSGYWDQLFPAARPKFLQDFPAMEFANRRAPHTPFDIFIHIRSDRSDVNHLVGTQVCNLFGDSIHLAEQVKGFRYLDGRDLMGFIDGSSNPHGAKRKAVALVGDEDPEFAGGSYVHIQRYRHAMEQWNELPNKVQENIIGRDKADDFELKNRHQPAFSHCRRTKVVDEEGQAVEILRQSMPYGTMRIQGQFFISCARSPRSFALLLKSMICGEDQYHYDRLLDYTRAETGAAFFAPSVDFLRQYIS</sequence>
<comment type="similarity">
    <text evidence="6">Belongs to the DyP-type peroxidase family.</text>
</comment>
<dbReference type="SUPFAM" id="SSF54909">
    <property type="entry name" value="Dimeric alpha+beta barrel"/>
    <property type="match status" value="1"/>
</dbReference>
<evidence type="ECO:0000259" key="8">
    <source>
        <dbReference type="Pfam" id="PF20628"/>
    </source>
</evidence>